<evidence type="ECO:0000313" key="1">
    <source>
        <dbReference type="EMBL" id="CAB4039835.1"/>
    </source>
</evidence>
<dbReference type="InterPro" id="IPR033742">
    <property type="entry name" value="IQSEC_PH"/>
</dbReference>
<dbReference type="Proteomes" id="UP001152795">
    <property type="component" value="Unassembled WGS sequence"/>
</dbReference>
<dbReference type="Pfam" id="PF16453">
    <property type="entry name" value="IQ_SEC7_PH"/>
    <property type="match status" value="1"/>
</dbReference>
<name>A0A6S7K3A7_PARCT</name>
<protein>
    <submittedName>
        <fullName evidence="1">Uncharacterized protein</fullName>
    </submittedName>
</protein>
<gene>
    <name evidence="1" type="ORF">PACLA_8A076715</name>
</gene>
<reference evidence="1" key="1">
    <citation type="submission" date="2020-04" db="EMBL/GenBank/DDBJ databases">
        <authorList>
            <person name="Alioto T."/>
            <person name="Alioto T."/>
            <person name="Gomez Garrido J."/>
        </authorList>
    </citation>
    <scope>NUCLEOTIDE SEQUENCE</scope>
    <source>
        <strain evidence="1">A484AB</strain>
    </source>
</reference>
<dbReference type="InterPro" id="IPR011993">
    <property type="entry name" value="PH-like_dom_sf"/>
</dbReference>
<dbReference type="Gene3D" id="2.30.29.30">
    <property type="entry name" value="Pleckstrin-homology domain (PH domain)/Phosphotyrosine-binding domain (PTB)"/>
    <property type="match status" value="1"/>
</dbReference>
<accession>A0A6S7K3A7</accession>
<dbReference type="AlphaFoldDB" id="A0A6S7K3A7"/>
<proteinExistence type="predicted"/>
<dbReference type="OrthoDB" id="430364at2759"/>
<feature type="non-terminal residue" evidence="1">
    <location>
        <position position="1"/>
    </location>
</feature>
<evidence type="ECO:0000313" key="2">
    <source>
        <dbReference type="Proteomes" id="UP001152795"/>
    </source>
</evidence>
<dbReference type="EMBL" id="CACRXK020025934">
    <property type="protein sequence ID" value="CAB4039835.1"/>
    <property type="molecule type" value="Genomic_DNA"/>
</dbReference>
<keyword evidence="2" id="KW-1185">Reference proteome</keyword>
<sequence length="95" mass="11025">MCVFLGTNDGEDLPSELLSAIFDRVEKKQFKTGPDNLDAIYKYEKQILGKVPWTTLALPHRQLRQVTTLYEIQHGGKKKEKPHHRVVFLFNDMIV</sequence>
<comment type="caution">
    <text evidence="1">The sequence shown here is derived from an EMBL/GenBank/DDBJ whole genome shotgun (WGS) entry which is preliminary data.</text>
</comment>
<organism evidence="1 2">
    <name type="scientific">Paramuricea clavata</name>
    <name type="common">Red gorgonian</name>
    <name type="synonym">Violescent sea-whip</name>
    <dbReference type="NCBI Taxonomy" id="317549"/>
    <lineage>
        <taxon>Eukaryota</taxon>
        <taxon>Metazoa</taxon>
        <taxon>Cnidaria</taxon>
        <taxon>Anthozoa</taxon>
        <taxon>Octocorallia</taxon>
        <taxon>Malacalcyonacea</taxon>
        <taxon>Plexauridae</taxon>
        <taxon>Paramuricea</taxon>
    </lineage>
</organism>